<organism>
    <name type="scientific">Serpula lacrymans var. lacrymans (strain S7.9)</name>
    <name type="common">Dry rot fungus</name>
    <dbReference type="NCBI Taxonomy" id="578457"/>
    <lineage>
        <taxon>Eukaryota</taxon>
        <taxon>Fungi</taxon>
        <taxon>Dikarya</taxon>
        <taxon>Basidiomycota</taxon>
        <taxon>Agaricomycotina</taxon>
        <taxon>Agaricomycetes</taxon>
        <taxon>Agaricomycetidae</taxon>
        <taxon>Boletales</taxon>
        <taxon>Coniophorineae</taxon>
        <taxon>Serpulaceae</taxon>
        <taxon>Serpula</taxon>
    </lineage>
</organism>
<comment type="subcellular location">
    <subcellularLocation>
        <location evidence="1">Membrane</location>
        <topology evidence="1">Multi-pass membrane protein</topology>
    </subcellularLocation>
</comment>
<proteinExistence type="inferred from homology"/>
<keyword evidence="3" id="KW-1133">Transmembrane helix</keyword>
<name>F8NZM3_SERL9</name>
<evidence type="ECO:0000256" key="3">
    <source>
        <dbReference type="SAM" id="Phobius"/>
    </source>
</evidence>
<gene>
    <name evidence="5" type="ORF">SERLADRAFT_469179</name>
</gene>
<keyword evidence="3" id="KW-0472">Membrane</keyword>
<evidence type="ECO:0000259" key="4">
    <source>
        <dbReference type="PROSITE" id="PS50850"/>
    </source>
</evidence>
<dbReference type="GeneID" id="18819548"/>
<evidence type="ECO:0000256" key="1">
    <source>
        <dbReference type="ARBA" id="ARBA00004141"/>
    </source>
</evidence>
<sequence>MNAFGTFQSWYSDHQLSQFSAFTISWIGSLQLWVFFFMGGPIGRVFDAYGPTPIMITGAFIYVFSLMMTSLSTKYYQYVLCQGILFGAGVGMLFYPSLAAVSTHFQRYRATALGVAAAGSSLGGVVYPIMLQCLFRAIGFGWTVRVSGLISAICCLVAILTVKSRLPTGKISSPWADTRIFKDKAFMLLVAGSFCVCLGFFTPFFYIVDYTQGLSVPRH</sequence>
<dbReference type="PROSITE" id="PS50850">
    <property type="entry name" value="MFS"/>
    <property type="match status" value="1"/>
</dbReference>
<accession>F8NZM3</accession>
<dbReference type="OrthoDB" id="6509908at2759"/>
<evidence type="ECO:0000256" key="2">
    <source>
        <dbReference type="ARBA" id="ARBA00006727"/>
    </source>
</evidence>
<dbReference type="GO" id="GO:0022857">
    <property type="term" value="F:transmembrane transporter activity"/>
    <property type="evidence" value="ECO:0007669"/>
    <property type="project" value="InterPro"/>
</dbReference>
<feature type="domain" description="Major facilitator superfamily (MFS) profile" evidence="4">
    <location>
        <begin position="1"/>
        <end position="219"/>
    </location>
</feature>
<feature type="non-terminal residue" evidence="5">
    <location>
        <position position="219"/>
    </location>
</feature>
<dbReference type="SUPFAM" id="SSF103473">
    <property type="entry name" value="MFS general substrate transporter"/>
    <property type="match status" value="1"/>
</dbReference>
<feature type="transmembrane region" description="Helical" evidence="3">
    <location>
        <begin position="75"/>
        <end position="98"/>
    </location>
</feature>
<dbReference type="Pfam" id="PF07690">
    <property type="entry name" value="MFS_1"/>
    <property type="match status" value="1"/>
</dbReference>
<dbReference type="KEGG" id="sla:SERLADRAFT_469179"/>
<dbReference type="AlphaFoldDB" id="F8NZM3"/>
<protein>
    <recommendedName>
        <fullName evidence="4">Major facilitator superfamily (MFS) profile domain-containing protein</fullName>
    </recommendedName>
</protein>
<dbReference type="GO" id="GO:0016020">
    <property type="term" value="C:membrane"/>
    <property type="evidence" value="ECO:0007669"/>
    <property type="project" value="UniProtKB-SubCell"/>
</dbReference>
<dbReference type="InterPro" id="IPR020846">
    <property type="entry name" value="MFS_dom"/>
</dbReference>
<dbReference type="Proteomes" id="UP000008064">
    <property type="component" value="Unassembled WGS sequence"/>
</dbReference>
<evidence type="ECO:0000313" key="5">
    <source>
        <dbReference type="EMBL" id="EGO23354.1"/>
    </source>
</evidence>
<keyword evidence="3" id="KW-0812">Transmembrane</keyword>
<feature type="transmembrane region" description="Helical" evidence="3">
    <location>
        <begin position="185"/>
        <end position="208"/>
    </location>
</feature>
<dbReference type="InterPro" id="IPR036259">
    <property type="entry name" value="MFS_trans_sf"/>
</dbReference>
<dbReference type="InterPro" id="IPR011701">
    <property type="entry name" value="MFS"/>
</dbReference>
<dbReference type="HOGENOM" id="CLU_001265_1_3_1"/>
<dbReference type="InterPro" id="IPR050327">
    <property type="entry name" value="Proton-linked_MCT"/>
</dbReference>
<feature type="transmembrane region" description="Helical" evidence="3">
    <location>
        <begin position="16"/>
        <end position="36"/>
    </location>
</feature>
<comment type="similarity">
    <text evidence="2">Belongs to the major facilitator superfamily. Monocarboxylate porter (TC 2.A.1.13) family.</text>
</comment>
<feature type="transmembrane region" description="Helical" evidence="3">
    <location>
        <begin position="110"/>
        <end position="130"/>
    </location>
</feature>
<feature type="transmembrane region" description="Helical" evidence="3">
    <location>
        <begin position="142"/>
        <end position="164"/>
    </location>
</feature>
<dbReference type="PANTHER" id="PTHR11360">
    <property type="entry name" value="MONOCARBOXYLATE TRANSPORTER"/>
    <property type="match status" value="1"/>
</dbReference>
<dbReference type="Gene3D" id="1.20.1250.20">
    <property type="entry name" value="MFS general substrate transporter like domains"/>
    <property type="match status" value="1"/>
</dbReference>
<dbReference type="PANTHER" id="PTHR11360:SF177">
    <property type="entry name" value="RIBOFLAVIN TRANSPORTER MCH5"/>
    <property type="match status" value="1"/>
</dbReference>
<reference evidence="5" key="1">
    <citation type="submission" date="2011-04" db="EMBL/GenBank/DDBJ databases">
        <title>Evolution of plant cell wall degrading machinery underlies the functional diversity of forest fungi.</title>
        <authorList>
            <consortium name="US DOE Joint Genome Institute (JGI-PGF)"/>
            <person name="Eastwood D.C."/>
            <person name="Floudas D."/>
            <person name="Binder M."/>
            <person name="Majcherczyk A."/>
            <person name="Schneider P."/>
            <person name="Aerts A."/>
            <person name="Asiegbu F.O."/>
            <person name="Baker S.E."/>
            <person name="Barry K."/>
            <person name="Bendiksby M."/>
            <person name="Blumentritt M."/>
            <person name="Coutinho P.M."/>
            <person name="Cullen D."/>
            <person name="Cullen D."/>
            <person name="Gathman A."/>
            <person name="Goodell B."/>
            <person name="Henrissat B."/>
            <person name="Ihrmark K."/>
            <person name="Kauserud H."/>
            <person name="Kohler A."/>
            <person name="LaButti K."/>
            <person name="Lapidus A."/>
            <person name="Lavin J.L."/>
            <person name="Lee Y.-H."/>
            <person name="Lindquist E."/>
            <person name="Lilly W."/>
            <person name="Lucas S."/>
            <person name="Morin E."/>
            <person name="Murat C."/>
            <person name="Oguiza J.A."/>
            <person name="Park J."/>
            <person name="Pisabarro A.G."/>
            <person name="Riley R."/>
            <person name="Rosling A."/>
            <person name="Salamov A."/>
            <person name="Schmidt O."/>
            <person name="Schmutz J."/>
            <person name="Skrede I."/>
            <person name="Stenlid J."/>
            <person name="Wiebenga A."/>
            <person name="Xie X."/>
            <person name="Kues U."/>
            <person name="Hibbett D.S."/>
            <person name="Hoffmeister D."/>
            <person name="Hogberg N."/>
            <person name="Martin F."/>
            <person name="Grigoriev I.V."/>
            <person name="Watkinson S.C."/>
        </authorList>
    </citation>
    <scope>NUCLEOTIDE SEQUENCE</scope>
    <source>
        <strain evidence="5">S7.9</strain>
    </source>
</reference>
<dbReference type="RefSeq" id="XP_007319116.1">
    <property type="nucleotide sequence ID" value="XM_007319054.1"/>
</dbReference>
<feature type="transmembrane region" description="Helical" evidence="3">
    <location>
        <begin position="48"/>
        <end position="69"/>
    </location>
</feature>
<dbReference type="EMBL" id="GL945435">
    <property type="protein sequence ID" value="EGO23354.1"/>
    <property type="molecule type" value="Genomic_DNA"/>
</dbReference>